<comment type="subcellular location">
    <subcellularLocation>
        <location evidence="1">Periplasm</location>
    </subcellularLocation>
</comment>
<dbReference type="GO" id="GO:0042597">
    <property type="term" value="C:periplasmic space"/>
    <property type="evidence" value="ECO:0007669"/>
    <property type="project" value="UniProtKB-SubCell"/>
</dbReference>
<proteinExistence type="inferred from homology"/>
<dbReference type="PANTHER" id="PTHR30024:SF47">
    <property type="entry name" value="TAURINE-BINDING PERIPLASMIC PROTEIN"/>
    <property type="match status" value="1"/>
</dbReference>
<evidence type="ECO:0000313" key="4">
    <source>
        <dbReference type="EMBL" id="RJG48460.1"/>
    </source>
</evidence>
<accession>A0A418YG12</accession>
<evidence type="ECO:0000313" key="5">
    <source>
        <dbReference type="Proteomes" id="UP000283255"/>
    </source>
</evidence>
<comment type="caution">
    <text evidence="4">The sequence shown here is derived from an EMBL/GenBank/DDBJ whole genome shotgun (WGS) entry which is preliminary data.</text>
</comment>
<keyword evidence="3" id="KW-0732">Signal</keyword>
<organism evidence="4 5">
    <name type="scientific">Motilimonas pumila</name>
    <dbReference type="NCBI Taxonomy" id="2303987"/>
    <lineage>
        <taxon>Bacteria</taxon>
        <taxon>Pseudomonadati</taxon>
        <taxon>Pseudomonadota</taxon>
        <taxon>Gammaproteobacteria</taxon>
        <taxon>Alteromonadales</taxon>
        <taxon>Alteromonadales genera incertae sedis</taxon>
        <taxon>Motilimonas</taxon>
    </lineage>
</organism>
<reference evidence="4 5" key="2">
    <citation type="submission" date="2019-01" db="EMBL/GenBank/DDBJ databases">
        <title>Motilimonas pumilus sp. nov., isolated from the gut of sea cucumber (Apostichopus japonicus).</title>
        <authorList>
            <person name="Wang F.-Q."/>
            <person name="Ren L.-H."/>
            <person name="Lin Y.-W."/>
            <person name="Sun G.-H."/>
            <person name="Du Z.-J."/>
            <person name="Zhao J.-X."/>
            <person name="Liu X.-J."/>
            <person name="Liu L.-J."/>
        </authorList>
    </citation>
    <scope>NUCLEOTIDE SEQUENCE [LARGE SCALE GENOMIC DNA]</scope>
    <source>
        <strain evidence="4 5">PLHSC7-2</strain>
    </source>
</reference>
<reference evidence="4 5" key="1">
    <citation type="submission" date="2018-09" db="EMBL/GenBank/DDBJ databases">
        <authorList>
            <person name="Wang F."/>
        </authorList>
    </citation>
    <scope>NUCLEOTIDE SEQUENCE [LARGE SCALE GENOMIC DNA]</scope>
    <source>
        <strain evidence="4 5">PLHSC7-2</strain>
    </source>
</reference>
<evidence type="ECO:0008006" key="6">
    <source>
        <dbReference type="Google" id="ProtNLM"/>
    </source>
</evidence>
<comment type="similarity">
    <text evidence="2">Belongs to the bacterial solute-binding protein SsuA/TauA family.</text>
</comment>
<dbReference type="Gene3D" id="3.40.190.10">
    <property type="entry name" value="Periplasmic binding protein-like II"/>
    <property type="match status" value="2"/>
</dbReference>
<gene>
    <name evidence="4" type="ORF">D1Z90_08175</name>
</gene>
<dbReference type="SUPFAM" id="SSF53850">
    <property type="entry name" value="Periplasmic binding protein-like II"/>
    <property type="match status" value="1"/>
</dbReference>
<evidence type="ECO:0000256" key="3">
    <source>
        <dbReference type="ARBA" id="ARBA00022729"/>
    </source>
</evidence>
<dbReference type="AlphaFoldDB" id="A0A418YG12"/>
<dbReference type="OrthoDB" id="5292144at2"/>
<dbReference type="RefSeq" id="WP_119910270.1">
    <property type="nucleotide sequence ID" value="NZ_QZCH01000008.1"/>
</dbReference>
<evidence type="ECO:0000256" key="1">
    <source>
        <dbReference type="ARBA" id="ARBA00004418"/>
    </source>
</evidence>
<dbReference type="Pfam" id="PF13379">
    <property type="entry name" value="NMT1_2"/>
    <property type="match status" value="1"/>
</dbReference>
<evidence type="ECO:0000256" key="2">
    <source>
        <dbReference type="ARBA" id="ARBA00010742"/>
    </source>
</evidence>
<dbReference type="PANTHER" id="PTHR30024">
    <property type="entry name" value="ALIPHATIC SULFONATES-BINDING PROTEIN-RELATED"/>
    <property type="match status" value="1"/>
</dbReference>
<dbReference type="EMBL" id="QZCH01000008">
    <property type="protein sequence ID" value="RJG48460.1"/>
    <property type="molecule type" value="Genomic_DNA"/>
</dbReference>
<sequence>MHRKSLRLAQSLFILSISLLTGCSPVSETLRVGAAPWPGFEPMFLAREMEYLVGKDIALYEMTSASHVAHSFEAGKLDVAFLSLDEALTLVTRGVPLKVVAIVDESVGGDAIIGLPGVTKLRHLKGKRIGYENNAAGSLLLAEALSQARIAAHDVELVEVKLDEQRQEFHRSQIDALITSEPVKQQLLALGGVTLFDSSRLPGRIVNLVVASDRAVKRQEEALVDLLKSYYKARKFQKGRPQKATQLMAMRLQLYTSEMESSLQGVKFIGQVESMMRLTGDKTSALNLQAQELADLMVYRGMLDQAPNLDNFVCSQVLEKVIYE</sequence>
<keyword evidence="5" id="KW-1185">Reference proteome</keyword>
<protein>
    <recommendedName>
        <fullName evidence="6">Nitrate ABC transporter substrate-binding protein</fullName>
    </recommendedName>
</protein>
<dbReference type="PROSITE" id="PS51257">
    <property type="entry name" value="PROKAR_LIPOPROTEIN"/>
    <property type="match status" value="1"/>
</dbReference>
<dbReference type="Proteomes" id="UP000283255">
    <property type="component" value="Unassembled WGS sequence"/>
</dbReference>
<name>A0A418YG12_9GAMM</name>